<keyword evidence="4 6" id="KW-0315">Glutamine amidotransferase</keyword>
<proteinExistence type="inferred from homology"/>
<keyword evidence="6" id="KW-0061">Asparagine biosynthesis</keyword>
<dbReference type="PANTHER" id="PTHR43284">
    <property type="entry name" value="ASPARAGINE SYNTHETASE (GLUTAMINE-HYDROLYZING)"/>
    <property type="match status" value="1"/>
</dbReference>
<evidence type="ECO:0000256" key="8">
    <source>
        <dbReference type="PIRSR" id="PIRSR001589-3"/>
    </source>
</evidence>
<dbReference type="AlphaFoldDB" id="A0A0E3STR7"/>
<feature type="binding site" evidence="7">
    <location>
        <position position="94"/>
    </location>
    <ligand>
        <name>L-glutamine</name>
        <dbReference type="ChEBI" id="CHEBI:58359"/>
    </ligand>
</feature>
<evidence type="ECO:0000313" key="10">
    <source>
        <dbReference type="EMBL" id="AKB86162.1"/>
    </source>
</evidence>
<dbReference type="Gene3D" id="3.60.20.10">
    <property type="entry name" value="Glutamine Phosphoribosylpyrophosphate, subunit 1, domain 1"/>
    <property type="match status" value="1"/>
</dbReference>
<evidence type="ECO:0000256" key="6">
    <source>
        <dbReference type="PIRSR" id="PIRSR001589-1"/>
    </source>
</evidence>
<dbReference type="RefSeq" id="WP_052721430.1">
    <property type="nucleotide sequence ID" value="NZ_CP009518.1"/>
</dbReference>
<dbReference type="InterPro" id="IPR029055">
    <property type="entry name" value="Ntn_hydrolases_N"/>
</dbReference>
<dbReference type="InterPro" id="IPR033738">
    <property type="entry name" value="AsnB_N"/>
</dbReference>
<dbReference type="OrthoDB" id="8692at2157"/>
<dbReference type="PIRSF" id="PIRSF001589">
    <property type="entry name" value="Asn_synthetase_glu-h"/>
    <property type="match status" value="1"/>
</dbReference>
<evidence type="ECO:0000256" key="5">
    <source>
        <dbReference type="PIRNR" id="PIRNR001589"/>
    </source>
</evidence>
<dbReference type="GO" id="GO:0004066">
    <property type="term" value="F:asparagine synthase (glutamine-hydrolyzing) activity"/>
    <property type="evidence" value="ECO:0007669"/>
    <property type="project" value="UniProtKB-EC"/>
</dbReference>
<dbReference type="InterPro" id="IPR051786">
    <property type="entry name" value="ASN_synthetase/amidase"/>
</dbReference>
<dbReference type="GO" id="GO:0005829">
    <property type="term" value="C:cytosol"/>
    <property type="evidence" value="ECO:0007669"/>
    <property type="project" value="TreeGrafter"/>
</dbReference>
<dbReference type="PATRIC" id="fig|1434104.5.peg.2296"/>
<keyword evidence="2 5" id="KW-0547">Nucleotide-binding</keyword>
<sequence length="587" mass="68465">MCGIVGFNWCDKSLVCQMMESIKNRGPDAEGFYVKDNISFGHQRLSIIDLSENGNQPLTNEDGSIIIIFNGEIYNFNELKHKLQKKHKFKSNTDSEVIVHAYEEYGEDCVKLFNGMFAFAIYDKNKEILFLARDRLGVKPLFYYFLNGKFIFASEIKAIKKSSVQLTIDDTAIYDYFTYRYVPTPKTIFNEIKKLDAATYIVFDLKEKHLKEQKYWSLNVSESTYDEKEVLNTLESLIKDCINIRLISDVPIGLFLSAGLDSSTIFHFLKDNTEINLLHVATNTNEVKLVRRLSYNKAHILEVDSTKEFDEIFKYFDEPFADSSAIPTNLISNAANDNNIKVILTGDGGDELFAGYRHYSQFFTVKKIQKILPKQFKKRLRSLSFKVRISVLSKGFFVLSSNDDLEIYTKLLGGFTRDEKKMIFSKPFLEKLENYDDYWYFRKYWNDQVPLIKNLQILDINTFLKDDILVKVDRMSMKNSVEVRSPFLDYRLFEFILSTKTGIFFKNDTLKYILKLMMRDRLPDYILNMKKKGFGYPIKKVDAQNHPSNLIIDKEYIIRNKKNAFIIGLNCDDYAQKNKKNNLGSKK</sequence>
<dbReference type="InterPro" id="IPR006426">
    <property type="entry name" value="Asn_synth_AEB"/>
</dbReference>
<dbReference type="CDD" id="cd00712">
    <property type="entry name" value="AsnB"/>
    <property type="match status" value="1"/>
</dbReference>
<evidence type="ECO:0000256" key="2">
    <source>
        <dbReference type="ARBA" id="ARBA00022741"/>
    </source>
</evidence>
<keyword evidence="11" id="KW-1185">Reference proteome</keyword>
<dbReference type="SUPFAM" id="SSF52402">
    <property type="entry name" value="Adenine nucleotide alpha hydrolases-like"/>
    <property type="match status" value="1"/>
</dbReference>
<feature type="domain" description="Glutamine amidotransferase type-2" evidence="9">
    <location>
        <begin position="2"/>
        <end position="206"/>
    </location>
</feature>
<keyword evidence="6" id="KW-0028">Amino-acid biosynthesis</keyword>
<gene>
    <name evidence="10" type="ORF">MCMEM_2109</name>
</gene>
<dbReference type="Pfam" id="PF13537">
    <property type="entry name" value="GATase_7"/>
    <property type="match status" value="1"/>
</dbReference>
<evidence type="ECO:0000256" key="1">
    <source>
        <dbReference type="ARBA" id="ARBA00005752"/>
    </source>
</evidence>
<dbReference type="EMBL" id="CP009518">
    <property type="protein sequence ID" value="AKB86162.1"/>
    <property type="molecule type" value="Genomic_DNA"/>
</dbReference>
<comment type="catalytic activity">
    <reaction evidence="5">
        <text>L-aspartate + L-glutamine + ATP + H2O = L-asparagine + L-glutamate + AMP + diphosphate + H(+)</text>
        <dbReference type="Rhea" id="RHEA:12228"/>
        <dbReference type="ChEBI" id="CHEBI:15377"/>
        <dbReference type="ChEBI" id="CHEBI:15378"/>
        <dbReference type="ChEBI" id="CHEBI:29985"/>
        <dbReference type="ChEBI" id="CHEBI:29991"/>
        <dbReference type="ChEBI" id="CHEBI:30616"/>
        <dbReference type="ChEBI" id="CHEBI:33019"/>
        <dbReference type="ChEBI" id="CHEBI:58048"/>
        <dbReference type="ChEBI" id="CHEBI:58359"/>
        <dbReference type="ChEBI" id="CHEBI:456215"/>
        <dbReference type="EC" id="6.3.5.4"/>
    </reaction>
</comment>
<name>A0A0E3STR7_METMT</name>
<reference evidence="10 11" key="1">
    <citation type="submission" date="2014-07" db="EMBL/GenBank/DDBJ databases">
        <title>Methanogenic archaea and the global carbon cycle.</title>
        <authorList>
            <person name="Henriksen J.R."/>
            <person name="Luke J."/>
            <person name="Reinhart S."/>
            <person name="Benedict M.N."/>
            <person name="Youngblut N.D."/>
            <person name="Metcalf M.E."/>
            <person name="Whitaker R.J."/>
            <person name="Metcalf W.W."/>
        </authorList>
    </citation>
    <scope>NUCLEOTIDE SEQUENCE [LARGE SCALE GENOMIC DNA]</scope>
    <source>
        <strain evidence="10 11">MM1</strain>
    </source>
</reference>
<dbReference type="GO" id="GO:0005524">
    <property type="term" value="F:ATP binding"/>
    <property type="evidence" value="ECO:0007669"/>
    <property type="project" value="UniProtKB-KW"/>
</dbReference>
<dbReference type="InterPro" id="IPR014729">
    <property type="entry name" value="Rossmann-like_a/b/a_fold"/>
</dbReference>
<keyword evidence="3 5" id="KW-0067">ATP-binding</keyword>
<dbReference type="InterPro" id="IPR001962">
    <property type="entry name" value="Asn_synthase"/>
</dbReference>
<evidence type="ECO:0000259" key="9">
    <source>
        <dbReference type="PROSITE" id="PS51278"/>
    </source>
</evidence>
<evidence type="ECO:0000256" key="7">
    <source>
        <dbReference type="PIRSR" id="PIRSR001589-2"/>
    </source>
</evidence>
<evidence type="ECO:0000256" key="4">
    <source>
        <dbReference type="ARBA" id="ARBA00022962"/>
    </source>
</evidence>
<feature type="active site" description="For GATase activity" evidence="6">
    <location>
        <position position="2"/>
    </location>
</feature>
<comment type="similarity">
    <text evidence="1">Belongs to the asparagine synthetase family.</text>
</comment>
<organism evidence="10 11">
    <name type="scientific">Methanococcoides methylutens MM1</name>
    <dbReference type="NCBI Taxonomy" id="1434104"/>
    <lineage>
        <taxon>Archaea</taxon>
        <taxon>Methanobacteriati</taxon>
        <taxon>Methanobacteriota</taxon>
        <taxon>Stenosarchaea group</taxon>
        <taxon>Methanomicrobia</taxon>
        <taxon>Methanosarcinales</taxon>
        <taxon>Methanosarcinaceae</taxon>
        <taxon>Methanococcoides</taxon>
    </lineage>
</organism>
<dbReference type="STRING" id="1434104.MCMEM_2109"/>
<dbReference type="Gene3D" id="3.40.50.620">
    <property type="entry name" value="HUPs"/>
    <property type="match status" value="2"/>
</dbReference>
<evidence type="ECO:0000313" key="11">
    <source>
        <dbReference type="Proteomes" id="UP000033048"/>
    </source>
</evidence>
<dbReference type="SUPFAM" id="SSF56235">
    <property type="entry name" value="N-terminal nucleophile aminohydrolases (Ntn hydrolases)"/>
    <property type="match status" value="1"/>
</dbReference>
<dbReference type="Proteomes" id="UP000033048">
    <property type="component" value="Chromosome"/>
</dbReference>
<dbReference type="CDD" id="cd01991">
    <property type="entry name" value="Asn_synthase_B_C"/>
    <property type="match status" value="1"/>
</dbReference>
<dbReference type="GeneID" id="24894700"/>
<dbReference type="InterPro" id="IPR017932">
    <property type="entry name" value="GATase_2_dom"/>
</dbReference>
<dbReference type="GO" id="GO:0006529">
    <property type="term" value="P:asparagine biosynthetic process"/>
    <property type="evidence" value="ECO:0007669"/>
    <property type="project" value="UniProtKB-KW"/>
</dbReference>
<accession>A0A0E3STR7</accession>
<dbReference type="PANTHER" id="PTHR43284:SF1">
    <property type="entry name" value="ASPARAGINE SYNTHETASE"/>
    <property type="match status" value="1"/>
</dbReference>
<dbReference type="Pfam" id="PF00733">
    <property type="entry name" value="Asn_synthase"/>
    <property type="match status" value="1"/>
</dbReference>
<dbReference type="NCBIfam" id="TIGR01536">
    <property type="entry name" value="asn_synth_AEB"/>
    <property type="match status" value="1"/>
</dbReference>
<feature type="binding site" evidence="7">
    <location>
        <position position="280"/>
    </location>
    <ligand>
        <name>ATP</name>
        <dbReference type="ChEBI" id="CHEBI:30616"/>
    </ligand>
</feature>
<dbReference type="PROSITE" id="PS51278">
    <property type="entry name" value="GATASE_TYPE_2"/>
    <property type="match status" value="1"/>
</dbReference>
<keyword evidence="10" id="KW-0436">Ligase</keyword>
<dbReference type="EC" id="6.3.5.4" evidence="5"/>
<evidence type="ECO:0000256" key="3">
    <source>
        <dbReference type="ARBA" id="ARBA00022840"/>
    </source>
</evidence>
<protein>
    <recommendedName>
        <fullName evidence="5">Putative asparagine synthetase [glutamine-hydrolyzing]</fullName>
        <ecNumber evidence="5">6.3.5.4</ecNumber>
    </recommendedName>
</protein>
<feature type="site" description="Important for beta-aspartyl-AMP intermediate formation" evidence="8">
    <location>
        <position position="347"/>
    </location>
</feature>
<dbReference type="HOGENOM" id="CLU_014658_3_1_2"/>
<dbReference type="KEGG" id="mmet:MCMEM_2109"/>